<dbReference type="OMA" id="SSEECTW"/>
<gene>
    <name evidence="2" type="primary">LOC107773582</name>
</gene>
<evidence type="ECO:0000313" key="2">
    <source>
        <dbReference type="RefSeq" id="XP_016448470.1"/>
    </source>
</evidence>
<dbReference type="PANTHER" id="PTHR46148:SF57">
    <property type="entry name" value="OS12G0499874 PROTEIN"/>
    <property type="match status" value="1"/>
</dbReference>
<evidence type="ECO:0000259" key="1">
    <source>
        <dbReference type="Pfam" id="PF24626"/>
    </source>
</evidence>
<protein>
    <recommendedName>
        <fullName evidence="1">Tf2-1-like SH3-like domain-containing protein</fullName>
    </recommendedName>
</protein>
<accession>A0A1S3Y8L6</accession>
<dbReference type="Pfam" id="PF24626">
    <property type="entry name" value="SH3_Tf2-1"/>
    <property type="match status" value="1"/>
</dbReference>
<name>A0A1S3Y8L6_TOBAC</name>
<dbReference type="InterPro" id="IPR056924">
    <property type="entry name" value="SH3_Tf2-1"/>
</dbReference>
<dbReference type="AlphaFoldDB" id="A0A1S3Y8L6"/>
<dbReference type="RefSeq" id="XP_016448470.1">
    <property type="nucleotide sequence ID" value="XM_016592984.1"/>
</dbReference>
<dbReference type="PaxDb" id="4097-A0A1S3Y8L6"/>
<dbReference type="OrthoDB" id="1939135at2759"/>
<proteinExistence type="predicted"/>
<reference evidence="2" key="1">
    <citation type="submission" date="2025-08" db="UniProtKB">
        <authorList>
            <consortium name="RefSeq"/>
        </authorList>
    </citation>
    <scope>IDENTIFICATION</scope>
</reference>
<dbReference type="KEGG" id="nta:107773582"/>
<feature type="non-terminal residue" evidence="2">
    <location>
        <position position="1"/>
    </location>
</feature>
<organism evidence="2">
    <name type="scientific">Nicotiana tabacum</name>
    <name type="common">Common tobacco</name>
    <dbReference type="NCBI Taxonomy" id="4097"/>
    <lineage>
        <taxon>Eukaryota</taxon>
        <taxon>Viridiplantae</taxon>
        <taxon>Streptophyta</taxon>
        <taxon>Embryophyta</taxon>
        <taxon>Tracheophyta</taxon>
        <taxon>Spermatophyta</taxon>
        <taxon>Magnoliopsida</taxon>
        <taxon>eudicotyledons</taxon>
        <taxon>Gunneridae</taxon>
        <taxon>Pentapetalae</taxon>
        <taxon>asterids</taxon>
        <taxon>lamiids</taxon>
        <taxon>Solanales</taxon>
        <taxon>Solanaceae</taxon>
        <taxon>Nicotianoideae</taxon>
        <taxon>Nicotianeae</taxon>
        <taxon>Nicotiana</taxon>
    </lineage>
</organism>
<sequence length="259" mass="29915">LRTAQSRQKSYADKRVRDLEFMKGEKVFLKVSPMKGVMRFVRKGKLSPRYIGPYEILDRIGSVAYKLALPPRLSAVHPLFYVSMLRRYVRDDSHKIQPEDVELDENLTYEEGPISILDRQMRQLRSKKIASVKVLWRNHPTEEATWEFEADMRSKYPQLFEMSAVTFHIPLREIELVADEFVRVDSIAEMLHGLSVGFGPEFDCLSDCGFFYQLTKRKGFAWQVVLAGCQSRLEGSLGHDRFCALALGGTRKGPSIIWY</sequence>
<feature type="domain" description="Tf2-1-like SH3-like" evidence="1">
    <location>
        <begin position="24"/>
        <end position="89"/>
    </location>
</feature>
<dbReference type="PANTHER" id="PTHR46148">
    <property type="entry name" value="CHROMO DOMAIN-CONTAINING PROTEIN"/>
    <property type="match status" value="1"/>
</dbReference>